<feature type="transmembrane region" description="Helical" evidence="6">
    <location>
        <begin position="54"/>
        <end position="74"/>
    </location>
</feature>
<gene>
    <name evidence="7" type="ORF">PQG45_10430</name>
</gene>
<comment type="similarity">
    <text evidence="2">Belongs to the CcmB/CycW/HelB family.</text>
</comment>
<reference evidence="7 8" key="1">
    <citation type="submission" date="2023-09" db="EMBL/GenBank/DDBJ databases">
        <title>Aquirufa genomes.</title>
        <authorList>
            <person name="Pitt A."/>
        </authorList>
    </citation>
    <scope>NUCLEOTIDE SEQUENCE [LARGE SCALE GENOMIC DNA]</scope>
    <source>
        <strain evidence="7 8">LEOWEIH-7C</strain>
    </source>
</reference>
<feature type="transmembrane region" description="Helical" evidence="6">
    <location>
        <begin position="160"/>
        <end position="179"/>
    </location>
</feature>
<comment type="subcellular location">
    <subcellularLocation>
        <location evidence="1">Membrane</location>
        <topology evidence="1">Multi-pass membrane protein</topology>
    </subcellularLocation>
</comment>
<evidence type="ECO:0000256" key="5">
    <source>
        <dbReference type="ARBA" id="ARBA00023136"/>
    </source>
</evidence>
<keyword evidence="8" id="KW-1185">Reference proteome</keyword>
<feature type="transmembrane region" description="Helical" evidence="6">
    <location>
        <begin position="199"/>
        <end position="220"/>
    </location>
</feature>
<dbReference type="Proteomes" id="UP001249959">
    <property type="component" value="Unassembled WGS sequence"/>
</dbReference>
<evidence type="ECO:0000313" key="8">
    <source>
        <dbReference type="Proteomes" id="UP001249959"/>
    </source>
</evidence>
<feature type="transmembrane region" description="Helical" evidence="6">
    <location>
        <begin position="94"/>
        <end position="117"/>
    </location>
</feature>
<evidence type="ECO:0000256" key="2">
    <source>
        <dbReference type="ARBA" id="ARBA00010544"/>
    </source>
</evidence>
<feature type="transmembrane region" description="Helical" evidence="6">
    <location>
        <begin position="129"/>
        <end position="154"/>
    </location>
</feature>
<feature type="transmembrane region" description="Helical" evidence="6">
    <location>
        <begin position="22"/>
        <end position="42"/>
    </location>
</feature>
<protein>
    <submittedName>
        <fullName evidence="7">Heme exporter protein CcmB</fullName>
    </submittedName>
</protein>
<dbReference type="Pfam" id="PF03379">
    <property type="entry name" value="CcmB"/>
    <property type="match status" value="1"/>
</dbReference>
<comment type="caution">
    <text evidence="7">The sequence shown here is derived from an EMBL/GenBank/DDBJ whole genome shotgun (WGS) entry which is preliminary data.</text>
</comment>
<organism evidence="7 8">
    <name type="scientific">Aquirufa regiilacus</name>
    <dbReference type="NCBI Taxonomy" id="3024868"/>
    <lineage>
        <taxon>Bacteria</taxon>
        <taxon>Pseudomonadati</taxon>
        <taxon>Bacteroidota</taxon>
        <taxon>Cytophagia</taxon>
        <taxon>Cytophagales</taxon>
        <taxon>Flectobacillaceae</taxon>
        <taxon>Aquirufa</taxon>
    </lineage>
</organism>
<dbReference type="RefSeq" id="WP_316070832.1">
    <property type="nucleotide sequence ID" value="NZ_JAVNWW010000005.1"/>
</dbReference>
<keyword evidence="4 6" id="KW-1133">Transmembrane helix</keyword>
<sequence length="222" mass="24910">MILNEIHVLVKKELHLEWRQRYALHGLLLYLASTIFVCYLSFKAKQQAINPITWNTLFWIIMLFIAINAIGKSFTQESNQRNLFYYTLVSPEAIIYSKIIYNSIVMIGISFVGFFFYSWVMGNPVGNIPLYLVAIVLGGIGFASSLSLMAGIAAQGENSATLMAVLSFPLIIPLLLLILKLAKSAMDGISIQENWDEIAILSSLDTIVIVLSGILFPFIWKH</sequence>
<proteinExistence type="inferred from homology"/>
<evidence type="ECO:0000256" key="6">
    <source>
        <dbReference type="SAM" id="Phobius"/>
    </source>
</evidence>
<keyword evidence="3 6" id="KW-0812">Transmembrane</keyword>
<evidence type="ECO:0000256" key="1">
    <source>
        <dbReference type="ARBA" id="ARBA00004141"/>
    </source>
</evidence>
<keyword evidence="5 6" id="KW-0472">Membrane</keyword>
<accession>A0ABU3TUB1</accession>
<dbReference type="EMBL" id="JAVNWW010000005">
    <property type="protein sequence ID" value="MDU0809453.1"/>
    <property type="molecule type" value="Genomic_DNA"/>
</dbReference>
<evidence type="ECO:0000256" key="4">
    <source>
        <dbReference type="ARBA" id="ARBA00022989"/>
    </source>
</evidence>
<dbReference type="InterPro" id="IPR003544">
    <property type="entry name" value="Cyt_c_biogenesis_CcmB"/>
</dbReference>
<evidence type="ECO:0000313" key="7">
    <source>
        <dbReference type="EMBL" id="MDU0809453.1"/>
    </source>
</evidence>
<name>A0ABU3TUB1_9BACT</name>
<evidence type="ECO:0000256" key="3">
    <source>
        <dbReference type="ARBA" id="ARBA00022692"/>
    </source>
</evidence>